<gene>
    <name evidence="2" type="ORF">KIMC2_12510</name>
</gene>
<accession>A0AAU9DM46</accession>
<dbReference type="Proteomes" id="UP001321804">
    <property type="component" value="Chromosome"/>
</dbReference>
<dbReference type="PANTHER" id="PTHR23025:SF4">
    <property type="entry name" value="ALPHA_BETA HYDROLASE FOLD-3 DOMAIN-CONTAINING PROTEIN"/>
    <property type="match status" value="1"/>
</dbReference>
<name>A0AAU9DM46_9LACO</name>
<evidence type="ECO:0000259" key="1">
    <source>
        <dbReference type="Pfam" id="PF07859"/>
    </source>
</evidence>
<dbReference type="EMBL" id="AP026801">
    <property type="protein sequence ID" value="BDR56689.1"/>
    <property type="molecule type" value="Genomic_DNA"/>
</dbReference>
<dbReference type="PANTHER" id="PTHR23025">
    <property type="entry name" value="TRIACYLGLYCEROL LIPASE"/>
    <property type="match status" value="1"/>
</dbReference>
<dbReference type="InterPro" id="IPR013094">
    <property type="entry name" value="AB_hydrolase_3"/>
</dbReference>
<sequence>MINSKLIKEVFKGSRNKEVILTKKFKFVPGKEVNGFLDPTQREMIIKKNSKNIWRQNNIDQLLWQRNRMDKKSFDLTNSQIKEENLLVDTGTGKLIGYLFTPLDFQINSELILFVHGGGFTAGSIRDYRNQCRYLAEQSGHKVLFVEYHLAPEDVYPKQIIDVERTVGFIQTNRQKFKVSHNLILMGDSAGASIINGVVLDLGSDNISLVIELYGVCDLDIVNNHEAYWDYSLYPVVKSDQRLVKSRLDRFKNSTSTMVDYYLNTDKKLIKDAHVSINFASDEEIKKFPRIVLIECEYDFFRICMDIFACKLITNAIPVSIIEYGGCDHGLIDRLGYLKQAEDCLKVCANEIKSL</sequence>
<dbReference type="Gene3D" id="3.40.50.1820">
    <property type="entry name" value="alpha/beta hydrolase"/>
    <property type="match status" value="1"/>
</dbReference>
<dbReference type="KEGG" id="xak:KIMC2_12510"/>
<dbReference type="Pfam" id="PF07859">
    <property type="entry name" value="Abhydrolase_3"/>
    <property type="match status" value="1"/>
</dbReference>
<dbReference type="AlphaFoldDB" id="A0AAU9DM46"/>
<evidence type="ECO:0000313" key="3">
    <source>
        <dbReference type="Proteomes" id="UP001321804"/>
    </source>
</evidence>
<dbReference type="GO" id="GO:0019433">
    <property type="term" value="P:triglyceride catabolic process"/>
    <property type="evidence" value="ECO:0007669"/>
    <property type="project" value="TreeGrafter"/>
</dbReference>
<dbReference type="SUPFAM" id="SSF53474">
    <property type="entry name" value="alpha/beta-Hydrolases"/>
    <property type="match status" value="1"/>
</dbReference>
<protein>
    <recommendedName>
        <fullName evidence="1">Alpha/beta hydrolase fold-3 domain-containing protein</fullName>
    </recommendedName>
</protein>
<proteinExistence type="predicted"/>
<reference evidence="2 3" key="1">
    <citation type="journal article" date="2023" name="Microbiol. Spectr.">
        <title>Symbiosis of Carpenter Bees with Uncharacterized Lactic Acid Bacteria Showing NAD Auxotrophy.</title>
        <authorList>
            <person name="Kawasaki S."/>
            <person name="Ozawa K."/>
            <person name="Mori T."/>
            <person name="Yamamoto A."/>
            <person name="Ito M."/>
            <person name="Ohkuma M."/>
            <person name="Sakamoto M."/>
            <person name="Matsutani M."/>
        </authorList>
    </citation>
    <scope>NUCLEOTIDE SEQUENCE [LARGE SCALE GENOMIC DNA]</scope>
    <source>
        <strain evidence="2 3">KimC2</strain>
    </source>
</reference>
<feature type="domain" description="Alpha/beta hydrolase fold-3" evidence="1">
    <location>
        <begin position="112"/>
        <end position="331"/>
    </location>
</feature>
<dbReference type="RefSeq" id="WP_317695047.1">
    <property type="nucleotide sequence ID" value="NZ_AP026801.1"/>
</dbReference>
<organism evidence="2 3">
    <name type="scientific">Xylocopilactobacillus apis</name>
    <dbReference type="NCBI Taxonomy" id="2932183"/>
    <lineage>
        <taxon>Bacteria</taxon>
        <taxon>Bacillati</taxon>
        <taxon>Bacillota</taxon>
        <taxon>Bacilli</taxon>
        <taxon>Lactobacillales</taxon>
        <taxon>Lactobacillaceae</taxon>
        <taxon>Xylocopilactobacillus</taxon>
    </lineage>
</organism>
<dbReference type="GO" id="GO:0004806">
    <property type="term" value="F:triacylglycerol lipase activity"/>
    <property type="evidence" value="ECO:0007669"/>
    <property type="project" value="TreeGrafter"/>
</dbReference>
<dbReference type="GO" id="GO:0004771">
    <property type="term" value="F:sterol ester esterase activity"/>
    <property type="evidence" value="ECO:0007669"/>
    <property type="project" value="TreeGrafter"/>
</dbReference>
<keyword evidence="3" id="KW-1185">Reference proteome</keyword>
<dbReference type="InterPro" id="IPR029058">
    <property type="entry name" value="AB_hydrolase_fold"/>
</dbReference>
<evidence type="ECO:0000313" key="2">
    <source>
        <dbReference type="EMBL" id="BDR56689.1"/>
    </source>
</evidence>
<dbReference type="GO" id="GO:0005829">
    <property type="term" value="C:cytosol"/>
    <property type="evidence" value="ECO:0007669"/>
    <property type="project" value="TreeGrafter"/>
</dbReference>